<dbReference type="EMBL" id="JBHUFC010000003">
    <property type="protein sequence ID" value="MFD1788412.1"/>
    <property type="molecule type" value="Genomic_DNA"/>
</dbReference>
<protein>
    <recommendedName>
        <fullName evidence="4">DUF1570 domain-containing protein</fullName>
    </recommendedName>
</protein>
<accession>A0ABW4NE88</accession>
<proteinExistence type="predicted"/>
<keyword evidence="3" id="KW-1185">Reference proteome</keyword>
<evidence type="ECO:0000256" key="1">
    <source>
        <dbReference type="SAM" id="SignalP"/>
    </source>
</evidence>
<reference evidence="3" key="1">
    <citation type="journal article" date="2019" name="Int. J. Syst. Evol. Microbiol.">
        <title>The Global Catalogue of Microorganisms (GCM) 10K type strain sequencing project: providing services to taxonomists for standard genome sequencing and annotation.</title>
        <authorList>
            <consortium name="The Broad Institute Genomics Platform"/>
            <consortium name="The Broad Institute Genome Sequencing Center for Infectious Disease"/>
            <person name="Wu L."/>
            <person name="Ma J."/>
        </authorList>
    </citation>
    <scope>NUCLEOTIDE SEQUENCE [LARGE SCALE GENOMIC DNA]</scope>
    <source>
        <strain evidence="3">Q85</strain>
    </source>
</reference>
<dbReference type="RefSeq" id="WP_380940795.1">
    <property type="nucleotide sequence ID" value="NZ_JBHUFC010000003.1"/>
</dbReference>
<keyword evidence="1" id="KW-0732">Signal</keyword>
<dbReference type="SUPFAM" id="SSF48452">
    <property type="entry name" value="TPR-like"/>
    <property type="match status" value="1"/>
</dbReference>
<feature type="signal peptide" evidence="1">
    <location>
        <begin position="1"/>
        <end position="22"/>
    </location>
</feature>
<name>A0ABW4NE88_9SPHN</name>
<dbReference type="Proteomes" id="UP001597283">
    <property type="component" value="Unassembled WGS sequence"/>
</dbReference>
<dbReference type="InterPro" id="IPR011990">
    <property type="entry name" value="TPR-like_helical_dom_sf"/>
</dbReference>
<comment type="caution">
    <text evidence="2">The sequence shown here is derived from an EMBL/GenBank/DDBJ whole genome shotgun (WGS) entry which is preliminary data.</text>
</comment>
<evidence type="ECO:0008006" key="4">
    <source>
        <dbReference type="Google" id="ProtNLM"/>
    </source>
</evidence>
<evidence type="ECO:0000313" key="3">
    <source>
        <dbReference type="Proteomes" id="UP001597283"/>
    </source>
</evidence>
<sequence length="515" mass="56426">MHSILRCFAAVAALTITAPAAAEWREASTDHFLIYADSGERWLKTFADNLERSAAALDKLHPSQDRTASKSNRVVIYAISGTGAVEKLCGKCGSVAGFYIPRVGHSVAYTARTPASSEWGISSDIVLFHEYAHHFLLSSSNGALPRWYNEGFAEFFSTIRTQPDGTVEIGRPAKHRAYNVLNADMKIEQLLDSTGRRDDMSQDIFYGRAWVLTHMLTFSKDRRGQLTKYLEAINRGPPNLDAAREAFGDLNALRRQMEDYVRKPILSLRLPADMVKVGPVSLRPLSPGEAAMMPVRLRSDRGVSRKQALEILPEARKRSAPFASDPAAQVVLAEAEYDAGNDAEAEAASDRALAVDPKNIEALMYKGRARIRRARTAGSRDPAVWSEARGWFVKANRADPDAAEPLQLFYESFEAAGQQPTKNAALGLYRSLELSPQDPGLRIMTARQYVVDGQLAAARATLLPLAYDPHIPAEKNRFTRVVEAIDAKRPIAKILKLGSGAADSAAGDGDTSDAK</sequence>
<gene>
    <name evidence="2" type="ORF">ACFSC3_12595</name>
</gene>
<dbReference type="Gene3D" id="1.25.40.10">
    <property type="entry name" value="Tetratricopeptide repeat domain"/>
    <property type="match status" value="1"/>
</dbReference>
<feature type="chain" id="PRO_5046243846" description="DUF1570 domain-containing protein" evidence="1">
    <location>
        <begin position="23"/>
        <end position="515"/>
    </location>
</feature>
<evidence type="ECO:0000313" key="2">
    <source>
        <dbReference type="EMBL" id="MFD1788412.1"/>
    </source>
</evidence>
<organism evidence="2 3">
    <name type="scientific">Sphingomonas floccifaciens</name>
    <dbReference type="NCBI Taxonomy" id="1844115"/>
    <lineage>
        <taxon>Bacteria</taxon>
        <taxon>Pseudomonadati</taxon>
        <taxon>Pseudomonadota</taxon>
        <taxon>Alphaproteobacteria</taxon>
        <taxon>Sphingomonadales</taxon>
        <taxon>Sphingomonadaceae</taxon>
        <taxon>Sphingomonas</taxon>
    </lineage>
</organism>